<dbReference type="EMBL" id="HG994356">
    <property type="protein sequence ID" value="CAF2142483.1"/>
    <property type="molecule type" value="Genomic_DNA"/>
</dbReference>
<accession>A0A816X616</accession>
<name>A0A816X616_BRANA</name>
<protein>
    <submittedName>
        <fullName evidence="1">(rape) hypothetical protein</fullName>
    </submittedName>
</protein>
<gene>
    <name evidence="1" type="ORF">DARMORV10_A02P30130.1</name>
</gene>
<sequence length="63" mass="7249">MQAKRMEDKTGPTVAEEAHTVGRFRFVSNPDVLERVYTLQTEIMHIKEKLVDDDQQPKSSEST</sequence>
<dbReference type="AlphaFoldDB" id="A0A816X616"/>
<organism evidence="1">
    <name type="scientific">Brassica napus</name>
    <name type="common">Rape</name>
    <dbReference type="NCBI Taxonomy" id="3708"/>
    <lineage>
        <taxon>Eukaryota</taxon>
        <taxon>Viridiplantae</taxon>
        <taxon>Streptophyta</taxon>
        <taxon>Embryophyta</taxon>
        <taxon>Tracheophyta</taxon>
        <taxon>Spermatophyta</taxon>
        <taxon>Magnoliopsida</taxon>
        <taxon>eudicotyledons</taxon>
        <taxon>Gunneridae</taxon>
        <taxon>Pentapetalae</taxon>
        <taxon>rosids</taxon>
        <taxon>malvids</taxon>
        <taxon>Brassicales</taxon>
        <taxon>Brassicaceae</taxon>
        <taxon>Brassiceae</taxon>
        <taxon>Brassica</taxon>
    </lineage>
</organism>
<evidence type="ECO:0000313" key="1">
    <source>
        <dbReference type="EMBL" id="CAF2142483.1"/>
    </source>
</evidence>
<reference evidence="1" key="1">
    <citation type="submission" date="2021-01" db="EMBL/GenBank/DDBJ databases">
        <authorList>
            <consortium name="Genoscope - CEA"/>
            <person name="William W."/>
        </authorList>
    </citation>
    <scope>NUCLEOTIDE SEQUENCE</scope>
</reference>
<dbReference type="Proteomes" id="UP001295469">
    <property type="component" value="Chromosome A02"/>
</dbReference>
<proteinExistence type="predicted"/>